<dbReference type="AlphaFoldDB" id="A0A139AKS8"/>
<keyword evidence="3" id="KW-1185">Reference proteome</keyword>
<name>A0A139AKS8_GONPJ</name>
<protein>
    <submittedName>
        <fullName evidence="2">Uncharacterized protein</fullName>
    </submittedName>
</protein>
<proteinExistence type="predicted"/>
<accession>A0A139AKS8</accession>
<feature type="transmembrane region" description="Helical" evidence="1">
    <location>
        <begin position="213"/>
        <end position="232"/>
    </location>
</feature>
<evidence type="ECO:0000313" key="2">
    <source>
        <dbReference type="EMBL" id="KXS17389.1"/>
    </source>
</evidence>
<dbReference type="Proteomes" id="UP000070544">
    <property type="component" value="Unassembled WGS sequence"/>
</dbReference>
<feature type="transmembrane region" description="Helical" evidence="1">
    <location>
        <begin position="113"/>
        <end position="133"/>
    </location>
</feature>
<reference evidence="2 3" key="1">
    <citation type="journal article" date="2015" name="Genome Biol. Evol.">
        <title>Phylogenomic analyses indicate that early fungi evolved digesting cell walls of algal ancestors of land plants.</title>
        <authorList>
            <person name="Chang Y."/>
            <person name="Wang S."/>
            <person name="Sekimoto S."/>
            <person name="Aerts A.L."/>
            <person name="Choi C."/>
            <person name="Clum A."/>
            <person name="LaButti K.M."/>
            <person name="Lindquist E.A."/>
            <person name="Yee Ngan C."/>
            <person name="Ohm R.A."/>
            <person name="Salamov A.A."/>
            <person name="Grigoriev I.V."/>
            <person name="Spatafora J.W."/>
            <person name="Berbee M.L."/>
        </authorList>
    </citation>
    <scope>NUCLEOTIDE SEQUENCE [LARGE SCALE GENOMIC DNA]</scope>
    <source>
        <strain evidence="2 3">JEL478</strain>
    </source>
</reference>
<feature type="transmembrane region" description="Helical" evidence="1">
    <location>
        <begin position="244"/>
        <end position="263"/>
    </location>
</feature>
<feature type="transmembrane region" description="Helical" evidence="1">
    <location>
        <begin position="161"/>
        <end position="183"/>
    </location>
</feature>
<gene>
    <name evidence="2" type="ORF">M427DRAFT_54678</name>
</gene>
<keyword evidence="1" id="KW-0472">Membrane</keyword>
<evidence type="ECO:0000313" key="3">
    <source>
        <dbReference type="Proteomes" id="UP000070544"/>
    </source>
</evidence>
<feature type="transmembrane region" description="Helical" evidence="1">
    <location>
        <begin position="21"/>
        <end position="42"/>
    </location>
</feature>
<keyword evidence="1" id="KW-0812">Transmembrane</keyword>
<evidence type="ECO:0000256" key="1">
    <source>
        <dbReference type="SAM" id="Phobius"/>
    </source>
</evidence>
<feature type="transmembrane region" description="Helical" evidence="1">
    <location>
        <begin position="54"/>
        <end position="78"/>
    </location>
</feature>
<keyword evidence="1" id="KW-1133">Transmembrane helix</keyword>
<organism evidence="2 3">
    <name type="scientific">Gonapodya prolifera (strain JEL478)</name>
    <name type="common">Monoblepharis prolifera</name>
    <dbReference type="NCBI Taxonomy" id="1344416"/>
    <lineage>
        <taxon>Eukaryota</taxon>
        <taxon>Fungi</taxon>
        <taxon>Fungi incertae sedis</taxon>
        <taxon>Chytridiomycota</taxon>
        <taxon>Chytridiomycota incertae sedis</taxon>
        <taxon>Monoblepharidomycetes</taxon>
        <taxon>Monoblepharidales</taxon>
        <taxon>Gonapodyaceae</taxon>
        <taxon>Gonapodya</taxon>
    </lineage>
</organism>
<sequence>MAETDLANFANQADGKVSIQVYVNSITLASVVAQLVILVTFLPDLSVFPASLKFLSIFTIVSSMMSALVVFISGNYACNPAIQIRCTFFLLGNMGKWCTYTLRVWLLSYRRNLGVMLLIGLLIGVHALTFQWWCAVSPAERVLPRLCSGPLTDEQLRWTDLTGSISGAVVNLVFIILHVYYLWDYFRDVFAGKTSAHLGGPSAILAPTNRFAATLRLFSGSILVMLVDFAQFTLRKFFTSDPLHFFILIWGAQIVSDIIYCSYMRRFANDLHREAQHTAKHPYEGAPRSTTLGLHPGGEIDYVALDPVGTVKPTSPVLADMPLPVPAAKGRPGLMARGFVG</sequence>
<dbReference type="EMBL" id="KQ965747">
    <property type="protein sequence ID" value="KXS17389.1"/>
    <property type="molecule type" value="Genomic_DNA"/>
</dbReference>